<dbReference type="Gene3D" id="1.20.140.40">
    <property type="entry name" value="Invertase/pectin methylesterase inhibitor family protein"/>
    <property type="match status" value="1"/>
</dbReference>
<dbReference type="Proteomes" id="UP001202328">
    <property type="component" value="Unassembled WGS sequence"/>
</dbReference>
<comment type="similarity">
    <text evidence="3">Belongs to the PMEI family.</text>
</comment>
<keyword evidence="2" id="KW-1015">Disulfide bond</keyword>
<dbReference type="SMART" id="SM00856">
    <property type="entry name" value="PMEI"/>
    <property type="match status" value="1"/>
</dbReference>
<dbReference type="PANTHER" id="PTHR35357:SF8">
    <property type="entry name" value="OS01G0111000 PROTEIN"/>
    <property type="match status" value="1"/>
</dbReference>
<name>A0AAD4XWY0_9MAGN</name>
<keyword evidence="7" id="KW-1185">Reference proteome</keyword>
<dbReference type="Pfam" id="PF04043">
    <property type="entry name" value="PMEI"/>
    <property type="match status" value="1"/>
</dbReference>
<organism evidence="6 7">
    <name type="scientific">Papaver atlanticum</name>
    <dbReference type="NCBI Taxonomy" id="357466"/>
    <lineage>
        <taxon>Eukaryota</taxon>
        <taxon>Viridiplantae</taxon>
        <taxon>Streptophyta</taxon>
        <taxon>Embryophyta</taxon>
        <taxon>Tracheophyta</taxon>
        <taxon>Spermatophyta</taxon>
        <taxon>Magnoliopsida</taxon>
        <taxon>Ranunculales</taxon>
        <taxon>Papaveraceae</taxon>
        <taxon>Papaveroideae</taxon>
        <taxon>Papaver</taxon>
    </lineage>
</organism>
<dbReference type="InterPro" id="IPR035513">
    <property type="entry name" value="Invertase/methylesterase_inhib"/>
</dbReference>
<dbReference type="InterPro" id="IPR034088">
    <property type="entry name" value="Pla_a_1-like"/>
</dbReference>
<gene>
    <name evidence="6" type="ORF">MKW98_006334</name>
</gene>
<reference evidence="6" key="1">
    <citation type="submission" date="2022-04" db="EMBL/GenBank/DDBJ databases">
        <title>A functionally conserved STORR gene fusion in Papaver species that diverged 16.8 million years ago.</title>
        <authorList>
            <person name="Catania T."/>
        </authorList>
    </citation>
    <scope>NUCLEOTIDE SEQUENCE</scope>
    <source>
        <strain evidence="6">S-188037</strain>
    </source>
</reference>
<feature type="domain" description="Pectinesterase inhibitor" evidence="5">
    <location>
        <begin position="24"/>
        <end position="145"/>
    </location>
</feature>
<dbReference type="CDD" id="cd15795">
    <property type="entry name" value="PMEI-Pla_a_1_like"/>
    <property type="match status" value="1"/>
</dbReference>
<accession>A0AAD4XWY0</accession>
<evidence type="ECO:0000256" key="2">
    <source>
        <dbReference type="ARBA" id="ARBA00023157"/>
    </source>
</evidence>
<evidence type="ECO:0000256" key="3">
    <source>
        <dbReference type="ARBA" id="ARBA00038471"/>
    </source>
</evidence>
<evidence type="ECO:0000259" key="5">
    <source>
        <dbReference type="SMART" id="SM00856"/>
    </source>
</evidence>
<dbReference type="SUPFAM" id="SSF101148">
    <property type="entry name" value="Plant invertase/pectin methylesterase inhibitor"/>
    <property type="match status" value="1"/>
</dbReference>
<comment type="caution">
    <text evidence="6">The sequence shown here is derived from an EMBL/GenBank/DDBJ whole genome shotgun (WGS) entry which is preliminary data.</text>
</comment>
<evidence type="ECO:0000256" key="1">
    <source>
        <dbReference type="ARBA" id="ARBA00022729"/>
    </source>
</evidence>
<keyword evidence="1 4" id="KW-0732">Signal</keyword>
<protein>
    <recommendedName>
        <fullName evidence="5">Pectinesterase inhibitor domain-containing protein</fullName>
    </recommendedName>
</protein>
<feature type="chain" id="PRO_5042280311" description="Pectinesterase inhibitor domain-containing protein" evidence="4">
    <location>
        <begin position="27"/>
        <end position="149"/>
    </location>
</feature>
<dbReference type="PANTHER" id="PTHR35357">
    <property type="entry name" value="OS02G0537100 PROTEIN"/>
    <property type="match status" value="1"/>
</dbReference>
<dbReference type="NCBIfam" id="TIGR01614">
    <property type="entry name" value="PME_inhib"/>
    <property type="match status" value="1"/>
</dbReference>
<feature type="signal peptide" evidence="4">
    <location>
        <begin position="1"/>
        <end position="26"/>
    </location>
</feature>
<evidence type="ECO:0000313" key="7">
    <source>
        <dbReference type="Proteomes" id="UP001202328"/>
    </source>
</evidence>
<dbReference type="AlphaFoldDB" id="A0AAD4XWY0"/>
<evidence type="ECO:0000313" key="6">
    <source>
        <dbReference type="EMBL" id="KAI3955974.1"/>
    </source>
</evidence>
<proteinExistence type="inferred from homology"/>
<sequence>MSQSFFPFLPIFIVLLVLNSFHGVYGDLINDVCKEASKQPDLSTYDFCVASFSSNPANGKEKPAAMTMYLKECLDLYSIAVDDVQDAISNFKVQAYDGANTCMGSAQDNAGTCEDGFTEGPQKLVSPLTKQNDDFIGLAHISLVITNMV</sequence>
<dbReference type="InterPro" id="IPR006501">
    <property type="entry name" value="Pectinesterase_inhib_dom"/>
</dbReference>
<dbReference type="EMBL" id="JAJJMB010001716">
    <property type="protein sequence ID" value="KAI3955974.1"/>
    <property type="molecule type" value="Genomic_DNA"/>
</dbReference>
<dbReference type="GO" id="GO:0004857">
    <property type="term" value="F:enzyme inhibitor activity"/>
    <property type="evidence" value="ECO:0007669"/>
    <property type="project" value="InterPro"/>
</dbReference>
<evidence type="ECO:0000256" key="4">
    <source>
        <dbReference type="SAM" id="SignalP"/>
    </source>
</evidence>